<dbReference type="EMBL" id="UGTM01000001">
    <property type="protein sequence ID" value="SUB86425.1"/>
    <property type="molecule type" value="Genomic_DNA"/>
</dbReference>
<reference evidence="3 4" key="1">
    <citation type="submission" date="2018-06" db="EMBL/GenBank/DDBJ databases">
        <authorList>
            <consortium name="Pathogen Informatics"/>
            <person name="Doyle S."/>
        </authorList>
    </citation>
    <scope>NUCLEOTIDE SEQUENCE [LARGE SCALE GENOMIC DNA]</scope>
    <source>
        <strain evidence="3 4">NCTC13067</strain>
    </source>
</reference>
<evidence type="ECO:0000313" key="3">
    <source>
        <dbReference type="EMBL" id="SUB86425.1"/>
    </source>
</evidence>
<proteinExistence type="predicted"/>
<dbReference type="Gene3D" id="4.10.520.10">
    <property type="entry name" value="IHF-like DNA-binding proteins"/>
    <property type="match status" value="1"/>
</dbReference>
<dbReference type="InterPro" id="IPR010992">
    <property type="entry name" value="IHF-like_DNA-bd_dom_sf"/>
</dbReference>
<protein>
    <submittedName>
        <fullName evidence="3">Putative DNA-binding protein</fullName>
    </submittedName>
</protein>
<feature type="domain" description="HU" evidence="2">
    <location>
        <begin position="12"/>
        <end position="136"/>
    </location>
</feature>
<gene>
    <name evidence="3" type="ORF">NCTC13067_00060</name>
</gene>
<evidence type="ECO:0000313" key="4">
    <source>
        <dbReference type="Proteomes" id="UP000255469"/>
    </source>
</evidence>
<keyword evidence="1 3" id="KW-0238">DNA-binding</keyword>
<evidence type="ECO:0000256" key="1">
    <source>
        <dbReference type="ARBA" id="ARBA00023125"/>
    </source>
</evidence>
<dbReference type="SUPFAM" id="SSF47729">
    <property type="entry name" value="IHF-like DNA-binding proteins"/>
    <property type="match status" value="1"/>
</dbReference>
<dbReference type="InterPro" id="IPR041607">
    <property type="entry name" value="HU-HIG"/>
</dbReference>
<sequence length="209" mass="23984">MIINPYYKRKAMTVNYKLLRTSGKLAQRKALRIVPIKKDVTGIERICQRIQQTTTLTTADILGTIAALKTELAEELKSGNTVHLPGIGFFSLALKGDMYEDPKAHRHHLRNVAVRKIRFRPDKDFHEALGEMEFENKTYKDGTPSLPMRPAVNAALEELFDESPIMTVSDLRHRLNLSTAYAYRLAAQLEREKKIINIGSRYRKIYRKA</sequence>
<organism evidence="3 4">
    <name type="scientific">Prevotella denticola</name>
    <dbReference type="NCBI Taxonomy" id="28129"/>
    <lineage>
        <taxon>Bacteria</taxon>
        <taxon>Pseudomonadati</taxon>
        <taxon>Bacteroidota</taxon>
        <taxon>Bacteroidia</taxon>
        <taxon>Bacteroidales</taxon>
        <taxon>Prevotellaceae</taxon>
        <taxon>Prevotella</taxon>
    </lineage>
</organism>
<name>A0A379E187_9BACT</name>
<dbReference type="Pfam" id="PF18291">
    <property type="entry name" value="HU-HIG"/>
    <property type="match status" value="1"/>
</dbReference>
<dbReference type="AlphaFoldDB" id="A0A379E187"/>
<dbReference type="Proteomes" id="UP000255469">
    <property type="component" value="Unassembled WGS sequence"/>
</dbReference>
<accession>A0A379E187</accession>
<evidence type="ECO:0000259" key="2">
    <source>
        <dbReference type="Pfam" id="PF18291"/>
    </source>
</evidence>
<dbReference type="GO" id="GO:0003677">
    <property type="term" value="F:DNA binding"/>
    <property type="evidence" value="ECO:0007669"/>
    <property type="project" value="UniProtKB-KW"/>
</dbReference>